<dbReference type="Pfam" id="PF00119">
    <property type="entry name" value="ATP-synt_A"/>
    <property type="match status" value="1"/>
</dbReference>
<name>A0A1I4RJB3_9BACT</name>
<dbReference type="PROSITE" id="PS00449">
    <property type="entry name" value="ATPASE_A"/>
    <property type="match status" value="1"/>
</dbReference>
<feature type="transmembrane region" description="Helical" evidence="12">
    <location>
        <begin position="20"/>
        <end position="39"/>
    </location>
</feature>
<dbReference type="GO" id="GO:0046933">
    <property type="term" value="F:proton-transporting ATP synthase activity, rotational mechanism"/>
    <property type="evidence" value="ECO:0007669"/>
    <property type="project" value="UniProtKB-UniRule"/>
</dbReference>
<evidence type="ECO:0000256" key="7">
    <source>
        <dbReference type="ARBA" id="ARBA00022781"/>
    </source>
</evidence>
<evidence type="ECO:0000256" key="10">
    <source>
        <dbReference type="ARBA" id="ARBA00023136"/>
    </source>
</evidence>
<dbReference type="PRINTS" id="PR00123">
    <property type="entry name" value="ATPASEA"/>
</dbReference>
<comment type="function">
    <text evidence="12 13">Key component of the proton channel; it plays a direct role in the translocation of protons across the membrane.</text>
</comment>
<comment type="subcellular location">
    <subcellularLocation>
        <location evidence="12 13">Cell membrane</location>
        <topology evidence="12 13">Multi-pass membrane protein</topology>
    </subcellularLocation>
    <subcellularLocation>
        <location evidence="1">Membrane</location>
        <topology evidence="1">Multi-pass membrane protein</topology>
    </subcellularLocation>
</comment>
<evidence type="ECO:0000256" key="2">
    <source>
        <dbReference type="ARBA" id="ARBA00006810"/>
    </source>
</evidence>
<dbReference type="OrthoDB" id="9789241at2"/>
<dbReference type="RefSeq" id="WP_093393423.1">
    <property type="nucleotide sequence ID" value="NZ_FOUU01000001.1"/>
</dbReference>
<feature type="transmembrane region" description="Helical" evidence="12">
    <location>
        <begin position="168"/>
        <end position="187"/>
    </location>
</feature>
<dbReference type="PANTHER" id="PTHR42823">
    <property type="entry name" value="ATP SYNTHASE SUBUNIT A, CHLOROPLASTIC"/>
    <property type="match status" value="1"/>
</dbReference>
<dbReference type="InterPro" id="IPR045082">
    <property type="entry name" value="ATP_syn_F0_a_bact/chloroplast"/>
</dbReference>
<evidence type="ECO:0000256" key="3">
    <source>
        <dbReference type="ARBA" id="ARBA00022448"/>
    </source>
</evidence>
<sequence length="224" mass="25234">MEELGKIWQWSLDVAGYHLVFNMTTIVMTLLVITGLLVFSHFAVRNRSYIPGTCQLIGEMFVGTFWKLTVDALDEDMAKKYFPLICALFMFLWCCNVMGIVPGLSEPTKDLNTPLGLGIMGFIIAHYAGIRTKGFKNYAKEYFQPVFFMMPLNVVGELAKVISISFRLYGNIMGGSIIILVVSYLVYDVVLPPFLYGFFGLFVGTVQAFVFTMLTLVYISVQVK</sequence>
<dbReference type="NCBIfam" id="TIGR01131">
    <property type="entry name" value="ATP_synt_6_or_A"/>
    <property type="match status" value="1"/>
</dbReference>
<gene>
    <name evidence="12" type="primary">atpB</name>
    <name evidence="14" type="ORF">SAMN05660836_00650</name>
</gene>
<keyword evidence="7 12" id="KW-0375">Hydrogen ion transport</keyword>
<dbReference type="GO" id="GO:0042777">
    <property type="term" value="P:proton motive force-driven plasma membrane ATP synthesis"/>
    <property type="evidence" value="ECO:0007669"/>
    <property type="project" value="TreeGrafter"/>
</dbReference>
<keyword evidence="10 12" id="KW-0472">Membrane</keyword>
<dbReference type="InterPro" id="IPR023011">
    <property type="entry name" value="ATP_synth_F0_asu_AS"/>
</dbReference>
<keyword evidence="15" id="KW-1185">Reference proteome</keyword>
<dbReference type="Gene3D" id="1.20.120.220">
    <property type="entry name" value="ATP synthase, F0 complex, subunit A"/>
    <property type="match status" value="1"/>
</dbReference>
<keyword evidence="5 12" id="KW-0138">CF(0)</keyword>
<keyword evidence="8 12" id="KW-1133">Transmembrane helix</keyword>
<evidence type="ECO:0000256" key="12">
    <source>
        <dbReference type="HAMAP-Rule" id="MF_01393"/>
    </source>
</evidence>
<dbReference type="Proteomes" id="UP000199611">
    <property type="component" value="Unassembled WGS sequence"/>
</dbReference>
<dbReference type="SUPFAM" id="SSF81336">
    <property type="entry name" value="F1F0 ATP synthase subunit A"/>
    <property type="match status" value="1"/>
</dbReference>
<evidence type="ECO:0000256" key="11">
    <source>
        <dbReference type="ARBA" id="ARBA00023310"/>
    </source>
</evidence>
<evidence type="ECO:0000256" key="5">
    <source>
        <dbReference type="ARBA" id="ARBA00022547"/>
    </source>
</evidence>
<dbReference type="PANTHER" id="PTHR42823:SF3">
    <property type="entry name" value="ATP SYNTHASE SUBUNIT A, CHLOROPLASTIC"/>
    <property type="match status" value="1"/>
</dbReference>
<evidence type="ECO:0000313" key="14">
    <source>
        <dbReference type="EMBL" id="SFM52339.1"/>
    </source>
</evidence>
<evidence type="ECO:0000256" key="9">
    <source>
        <dbReference type="ARBA" id="ARBA00023065"/>
    </source>
</evidence>
<evidence type="ECO:0000256" key="13">
    <source>
        <dbReference type="RuleBase" id="RU000483"/>
    </source>
</evidence>
<dbReference type="GO" id="GO:0005886">
    <property type="term" value="C:plasma membrane"/>
    <property type="evidence" value="ECO:0007669"/>
    <property type="project" value="UniProtKB-SubCell"/>
</dbReference>
<keyword evidence="11 12" id="KW-0066">ATP synthesis</keyword>
<keyword evidence="6 12" id="KW-0812">Transmembrane</keyword>
<dbReference type="EMBL" id="FOUU01000001">
    <property type="protein sequence ID" value="SFM52339.1"/>
    <property type="molecule type" value="Genomic_DNA"/>
</dbReference>
<dbReference type="STRING" id="39841.SAMN05660836_00650"/>
<keyword evidence="9 12" id="KW-0406">Ion transport</keyword>
<dbReference type="CDD" id="cd00310">
    <property type="entry name" value="ATP-synt_Fo_a_6"/>
    <property type="match status" value="1"/>
</dbReference>
<dbReference type="GO" id="GO:0045259">
    <property type="term" value="C:proton-transporting ATP synthase complex"/>
    <property type="evidence" value="ECO:0007669"/>
    <property type="project" value="UniProtKB-KW"/>
</dbReference>
<protein>
    <recommendedName>
        <fullName evidence="12 13">ATP synthase subunit a</fullName>
    </recommendedName>
    <alternativeName>
        <fullName evidence="12">ATP synthase F0 sector subunit a</fullName>
    </alternativeName>
    <alternativeName>
        <fullName evidence="12">F-ATPase subunit 6</fullName>
    </alternativeName>
</protein>
<evidence type="ECO:0000256" key="1">
    <source>
        <dbReference type="ARBA" id="ARBA00004141"/>
    </source>
</evidence>
<keyword evidence="3 12" id="KW-0813">Transport</keyword>
<feature type="transmembrane region" description="Helical" evidence="12">
    <location>
        <begin position="113"/>
        <end position="130"/>
    </location>
</feature>
<dbReference type="HAMAP" id="MF_01393">
    <property type="entry name" value="ATP_synth_a_bact"/>
    <property type="match status" value="1"/>
</dbReference>
<evidence type="ECO:0000256" key="4">
    <source>
        <dbReference type="ARBA" id="ARBA00022475"/>
    </source>
</evidence>
<evidence type="ECO:0000256" key="6">
    <source>
        <dbReference type="ARBA" id="ARBA00022692"/>
    </source>
</evidence>
<evidence type="ECO:0000313" key="15">
    <source>
        <dbReference type="Proteomes" id="UP000199611"/>
    </source>
</evidence>
<reference evidence="14 15" key="1">
    <citation type="submission" date="2016-10" db="EMBL/GenBank/DDBJ databases">
        <authorList>
            <person name="de Groot N.N."/>
        </authorList>
    </citation>
    <scope>NUCLEOTIDE SEQUENCE [LARGE SCALE GENOMIC DNA]</scope>
    <source>
        <strain evidence="14 15">DSM 9990</strain>
    </source>
</reference>
<feature type="transmembrane region" description="Helical" evidence="12">
    <location>
        <begin position="81"/>
        <end position="101"/>
    </location>
</feature>
<proteinExistence type="inferred from homology"/>
<dbReference type="InterPro" id="IPR000568">
    <property type="entry name" value="ATP_synth_F0_asu"/>
</dbReference>
<evidence type="ECO:0000256" key="8">
    <source>
        <dbReference type="ARBA" id="ARBA00022989"/>
    </source>
</evidence>
<keyword evidence="4 12" id="KW-1003">Cell membrane</keyword>
<feature type="transmembrane region" description="Helical" evidence="12">
    <location>
        <begin position="193"/>
        <end position="219"/>
    </location>
</feature>
<dbReference type="InterPro" id="IPR035908">
    <property type="entry name" value="F0_ATP_A_sf"/>
</dbReference>
<comment type="similarity">
    <text evidence="2 12 13">Belongs to the ATPase A chain family.</text>
</comment>
<dbReference type="AlphaFoldDB" id="A0A1I4RJB3"/>
<organism evidence="14 15">
    <name type="scientific">Thermodesulforhabdus norvegica</name>
    <dbReference type="NCBI Taxonomy" id="39841"/>
    <lineage>
        <taxon>Bacteria</taxon>
        <taxon>Pseudomonadati</taxon>
        <taxon>Thermodesulfobacteriota</taxon>
        <taxon>Syntrophobacteria</taxon>
        <taxon>Syntrophobacterales</taxon>
        <taxon>Thermodesulforhabdaceae</taxon>
        <taxon>Thermodesulforhabdus</taxon>
    </lineage>
</organism>
<accession>A0A1I4RJB3</accession>